<keyword evidence="3" id="KW-0233">DNA recombination</keyword>
<dbReference type="SMART" id="SM00857">
    <property type="entry name" value="Resolvase"/>
    <property type="match status" value="1"/>
</dbReference>
<dbReference type="GO" id="GO:0003677">
    <property type="term" value="F:DNA binding"/>
    <property type="evidence" value="ECO:0007669"/>
    <property type="project" value="UniProtKB-KW"/>
</dbReference>
<evidence type="ECO:0000256" key="3">
    <source>
        <dbReference type="ARBA" id="ARBA00023172"/>
    </source>
</evidence>
<evidence type="ECO:0000256" key="1">
    <source>
        <dbReference type="ARBA" id="ARBA00022908"/>
    </source>
</evidence>
<evidence type="ECO:0000256" key="5">
    <source>
        <dbReference type="PROSITE-ProRule" id="PRU10137"/>
    </source>
</evidence>
<dbReference type="PROSITE" id="PS51736">
    <property type="entry name" value="RECOMBINASES_3"/>
    <property type="match status" value="1"/>
</dbReference>
<accession>A0A222E1M3</accession>
<reference evidence="9 10" key="1">
    <citation type="submission" date="2017-07" db="EMBL/GenBank/DDBJ databases">
        <title>Genome Sequence of Antarctobacter heliothermus Strain SMS3 Isolated from a culture of the Diatom Skeletonema marinoi.</title>
        <authorList>
            <person name="Topel M."/>
            <person name="Pinder M.I.M."/>
            <person name="Johansson O.N."/>
            <person name="Kourtchenko O."/>
            <person name="Godhe A."/>
            <person name="Clarke A.K."/>
        </authorList>
    </citation>
    <scope>NUCLEOTIDE SEQUENCE [LARGE SCALE GENOMIC DNA]</scope>
    <source>
        <strain evidence="9 10">SMS3</strain>
    </source>
</reference>
<dbReference type="Gene3D" id="3.90.1750.20">
    <property type="entry name" value="Putative Large Serine Recombinase, Chain B, Domain 2"/>
    <property type="match status" value="1"/>
</dbReference>
<evidence type="ECO:0000256" key="6">
    <source>
        <dbReference type="SAM" id="Coils"/>
    </source>
</evidence>
<gene>
    <name evidence="9" type="ORF">ANTHELSMS3_01384</name>
</gene>
<dbReference type="OrthoDB" id="7277848at2"/>
<dbReference type="KEGG" id="aht:ANTHELSMS3_01384"/>
<proteinExistence type="predicted"/>
<dbReference type="GO" id="GO:0015074">
    <property type="term" value="P:DNA integration"/>
    <property type="evidence" value="ECO:0007669"/>
    <property type="project" value="UniProtKB-KW"/>
</dbReference>
<feature type="domain" description="Recombinase" evidence="8">
    <location>
        <begin position="154"/>
        <end position="263"/>
    </location>
</feature>
<evidence type="ECO:0000256" key="4">
    <source>
        <dbReference type="PIRSR" id="PIRSR606118-50"/>
    </source>
</evidence>
<evidence type="ECO:0000259" key="7">
    <source>
        <dbReference type="PROSITE" id="PS51736"/>
    </source>
</evidence>
<dbReference type="GO" id="GO:0000150">
    <property type="term" value="F:DNA strand exchange activity"/>
    <property type="evidence" value="ECO:0007669"/>
    <property type="project" value="InterPro"/>
</dbReference>
<protein>
    <submittedName>
        <fullName evidence="9">Resolvase site-specific recombinase</fullName>
    </submittedName>
</protein>
<dbReference type="PANTHER" id="PTHR30461:SF23">
    <property type="entry name" value="DNA RECOMBINASE-RELATED"/>
    <property type="match status" value="1"/>
</dbReference>
<dbReference type="InterPro" id="IPR011109">
    <property type="entry name" value="DNA_bind_recombinase_dom"/>
</dbReference>
<dbReference type="InterPro" id="IPR025827">
    <property type="entry name" value="Zn_ribbon_recom_dom"/>
</dbReference>
<dbReference type="InterPro" id="IPR006118">
    <property type="entry name" value="Recombinase_CS"/>
</dbReference>
<dbReference type="InterPro" id="IPR038109">
    <property type="entry name" value="DNA_bind_recomb_sf"/>
</dbReference>
<sequence>MKPCFGYIRVSSQKQGDGVSLDAQKDAITEFASRENLTIIKWFEEKETAAKAGRTVFGQMMRELKRGGAAGLIIHRIDRSARNFRDWGAIGELSDAGVDVHFATESLDFRSRGGRLVADIQMAVAAGYCRNLSIEARKGINGRLKQGFYPFNAPIGYLNQGGGQLKSLDPVRAPLIKQLFELYLTGEHSIRSLHQEMVARGFTSRGGKPISRRTVENILQNQFYCGLTQNGRTGEIFQGKHEPLISVADFERVDAIKQGRYTKKKTKHDHLLPKLFACAACETVLTPERQKGRVYYRCHTAGCVGKTVREEQLEIAIVAQLSQLQFSDEDIATLRRQYETWNVPVKLQAERKHLELQLADVKDRQARLTDYLLDGTLDRDAYTEKKQALQIEIARLEEEYRNLDNKKLSTVDVEKFFELMKSLAGLYISAKPPIKRGIVENCFSNRVWTGENVELEPSDRLIRARTDVLAPCGGGTRDTFRTFIQLFDSCGNCNALDG</sequence>
<dbReference type="Gene3D" id="3.40.50.1390">
    <property type="entry name" value="Resolvase, N-terminal catalytic domain"/>
    <property type="match status" value="1"/>
</dbReference>
<evidence type="ECO:0000256" key="2">
    <source>
        <dbReference type="ARBA" id="ARBA00023125"/>
    </source>
</evidence>
<evidence type="ECO:0000313" key="9">
    <source>
        <dbReference type="EMBL" id="ASP20086.1"/>
    </source>
</evidence>
<feature type="coiled-coil region" evidence="6">
    <location>
        <begin position="379"/>
        <end position="406"/>
    </location>
</feature>
<dbReference type="AlphaFoldDB" id="A0A222E1M3"/>
<keyword evidence="6" id="KW-0175">Coiled coil</keyword>
<dbReference type="Pfam" id="PF13408">
    <property type="entry name" value="Zn_ribbon_recom"/>
    <property type="match status" value="1"/>
</dbReference>
<feature type="domain" description="Resolvase/invertase-type recombinase catalytic" evidence="7">
    <location>
        <begin position="3"/>
        <end position="147"/>
    </location>
</feature>
<dbReference type="Proteomes" id="UP000203589">
    <property type="component" value="Chromosome"/>
</dbReference>
<dbReference type="PROSITE" id="PS00397">
    <property type="entry name" value="RECOMBINASES_1"/>
    <property type="match status" value="1"/>
</dbReference>
<dbReference type="InterPro" id="IPR036162">
    <property type="entry name" value="Resolvase-like_N_sf"/>
</dbReference>
<dbReference type="InterPro" id="IPR050639">
    <property type="entry name" value="SSR_resolvase"/>
</dbReference>
<keyword evidence="10" id="KW-1185">Reference proteome</keyword>
<name>A0A222E1M3_9RHOB</name>
<organism evidence="9 10">
    <name type="scientific">Antarctobacter heliothermus</name>
    <dbReference type="NCBI Taxonomy" id="74033"/>
    <lineage>
        <taxon>Bacteria</taxon>
        <taxon>Pseudomonadati</taxon>
        <taxon>Pseudomonadota</taxon>
        <taxon>Alphaproteobacteria</taxon>
        <taxon>Rhodobacterales</taxon>
        <taxon>Roseobacteraceae</taxon>
        <taxon>Antarctobacter</taxon>
    </lineage>
</organism>
<dbReference type="PROSITE" id="PS51737">
    <property type="entry name" value="RECOMBINASE_DNA_BIND"/>
    <property type="match status" value="1"/>
</dbReference>
<feature type="active site" description="O-(5'-phospho-DNA)-serine intermediate" evidence="4 5">
    <location>
        <position position="11"/>
    </location>
</feature>
<dbReference type="EMBL" id="CP022540">
    <property type="protein sequence ID" value="ASP20086.1"/>
    <property type="molecule type" value="Genomic_DNA"/>
</dbReference>
<dbReference type="SUPFAM" id="SSF53041">
    <property type="entry name" value="Resolvase-like"/>
    <property type="match status" value="1"/>
</dbReference>
<evidence type="ECO:0000313" key="10">
    <source>
        <dbReference type="Proteomes" id="UP000203589"/>
    </source>
</evidence>
<keyword evidence="1" id="KW-0229">DNA integration</keyword>
<dbReference type="Pfam" id="PF00239">
    <property type="entry name" value="Resolvase"/>
    <property type="match status" value="1"/>
</dbReference>
<dbReference type="Pfam" id="PF07508">
    <property type="entry name" value="Recombinase"/>
    <property type="match status" value="1"/>
</dbReference>
<dbReference type="PANTHER" id="PTHR30461">
    <property type="entry name" value="DNA-INVERTASE FROM LAMBDOID PROPHAGE"/>
    <property type="match status" value="1"/>
</dbReference>
<evidence type="ECO:0000259" key="8">
    <source>
        <dbReference type="PROSITE" id="PS51737"/>
    </source>
</evidence>
<keyword evidence="2" id="KW-0238">DNA-binding</keyword>
<dbReference type="CDD" id="cd00338">
    <property type="entry name" value="Ser_Recombinase"/>
    <property type="match status" value="1"/>
</dbReference>
<dbReference type="InterPro" id="IPR006119">
    <property type="entry name" value="Resolv_N"/>
</dbReference>